<dbReference type="InterPro" id="IPR036638">
    <property type="entry name" value="HLH_DNA-bd_sf"/>
</dbReference>
<proteinExistence type="predicted"/>
<reference evidence="1 2" key="1">
    <citation type="submission" date="2016-12" db="EMBL/GenBank/DDBJ databases">
        <title>The whole genome sequencing and assembly of Bacillus cohnii DSM 6307T strain.</title>
        <authorList>
            <person name="Lee Y.-J."/>
            <person name="Yi H."/>
            <person name="Bahn Y.-S."/>
            <person name="Kim J.F."/>
            <person name="Lee D.-W."/>
        </authorList>
    </citation>
    <scope>NUCLEOTIDE SEQUENCE [LARGE SCALE GENOMIC DNA]</scope>
    <source>
        <strain evidence="1 2">DSM 6307</strain>
    </source>
</reference>
<organism evidence="1 2">
    <name type="scientific">Sutcliffiella cohnii</name>
    <dbReference type="NCBI Taxonomy" id="33932"/>
    <lineage>
        <taxon>Bacteria</taxon>
        <taxon>Bacillati</taxon>
        <taxon>Bacillota</taxon>
        <taxon>Bacilli</taxon>
        <taxon>Bacillales</taxon>
        <taxon>Bacillaceae</taxon>
        <taxon>Sutcliffiella</taxon>
    </lineage>
</organism>
<dbReference type="AlphaFoldDB" id="A0A223KXY7"/>
<dbReference type="GO" id="GO:0046983">
    <property type="term" value="F:protein dimerization activity"/>
    <property type="evidence" value="ECO:0007669"/>
    <property type="project" value="InterPro"/>
</dbReference>
<sequence length="60" mass="7238">MDCLLVEINKQRESMITVANKTGIESEQTIKCSQHLDQLIYEYQKRQVKEKRQKTSYYLR</sequence>
<keyword evidence="2" id="KW-1185">Reference proteome</keyword>
<dbReference type="SUPFAM" id="SSF140500">
    <property type="entry name" value="BAS1536-like"/>
    <property type="match status" value="1"/>
</dbReference>
<dbReference type="Proteomes" id="UP000215224">
    <property type="component" value="Chromosome"/>
</dbReference>
<name>A0A223KXY7_9BACI</name>
<accession>A0A223KXY7</accession>
<evidence type="ECO:0000313" key="2">
    <source>
        <dbReference type="Proteomes" id="UP000215224"/>
    </source>
</evidence>
<dbReference type="GO" id="GO:0043937">
    <property type="term" value="P:regulation of sporulation"/>
    <property type="evidence" value="ECO:0007669"/>
    <property type="project" value="InterPro"/>
</dbReference>
<evidence type="ECO:0000313" key="1">
    <source>
        <dbReference type="EMBL" id="AST94287.1"/>
    </source>
</evidence>
<dbReference type="Gene3D" id="4.10.280.10">
    <property type="entry name" value="Helix-loop-helix DNA-binding domain"/>
    <property type="match status" value="1"/>
</dbReference>
<dbReference type="EMBL" id="CP018866">
    <property type="protein sequence ID" value="AST94287.1"/>
    <property type="molecule type" value="Genomic_DNA"/>
</dbReference>
<dbReference type="InterPro" id="IPR018540">
    <property type="entry name" value="Spo0E-like"/>
</dbReference>
<dbReference type="InterPro" id="IPR037208">
    <property type="entry name" value="Spo0E-like_sf"/>
</dbReference>
<dbReference type="KEGG" id="bcoh:BC6307_09160"/>
<protein>
    <recommendedName>
        <fullName evidence="3">Aspartyl-phosphate phosphatase Spo0E family protein</fullName>
    </recommendedName>
</protein>
<dbReference type="Pfam" id="PF09388">
    <property type="entry name" value="SpoOE-like"/>
    <property type="match status" value="1"/>
</dbReference>
<evidence type="ECO:0008006" key="3">
    <source>
        <dbReference type="Google" id="ProtNLM"/>
    </source>
</evidence>
<gene>
    <name evidence="1" type="ORF">BC6307_09160</name>
</gene>